<evidence type="ECO:0000313" key="4">
    <source>
        <dbReference type="Proteomes" id="UP000231259"/>
    </source>
</evidence>
<dbReference type="RefSeq" id="WP_099911184.1">
    <property type="nucleotide sequence ID" value="NZ_AWWI01000079.1"/>
</dbReference>
<dbReference type="PROSITE" id="PS50911">
    <property type="entry name" value="CHAP"/>
    <property type="match status" value="1"/>
</dbReference>
<dbReference type="InterPro" id="IPR038765">
    <property type="entry name" value="Papain-like_cys_pep_sf"/>
</dbReference>
<dbReference type="SUPFAM" id="SSF54001">
    <property type="entry name" value="Cysteine proteinases"/>
    <property type="match status" value="1"/>
</dbReference>
<feature type="domain" description="Peptidase C51" evidence="2">
    <location>
        <begin position="41"/>
        <end position="164"/>
    </location>
</feature>
<evidence type="ECO:0000313" key="3">
    <source>
        <dbReference type="EMBL" id="PIL19867.1"/>
    </source>
</evidence>
<evidence type="ECO:0000259" key="2">
    <source>
        <dbReference type="PROSITE" id="PS50911"/>
    </source>
</evidence>
<proteinExistence type="predicted"/>
<feature type="chain" id="PRO_5013560398" description="Peptidase C51 domain-containing protein" evidence="1">
    <location>
        <begin position="28"/>
        <end position="185"/>
    </location>
</feature>
<keyword evidence="1" id="KW-0732">Signal</keyword>
<dbReference type="InterPro" id="IPR007921">
    <property type="entry name" value="CHAP_dom"/>
</dbReference>
<dbReference type="EMBL" id="AWWI01000079">
    <property type="protein sequence ID" value="PIL19867.1"/>
    <property type="molecule type" value="Genomic_DNA"/>
</dbReference>
<feature type="signal peptide" evidence="1">
    <location>
        <begin position="1"/>
        <end position="27"/>
    </location>
</feature>
<protein>
    <recommendedName>
        <fullName evidence="2">Peptidase C51 domain-containing protein</fullName>
    </recommendedName>
</protein>
<keyword evidence="4" id="KW-1185">Reference proteome</keyword>
<sequence>MSVEYAAPSKRKLSSFCVLLLLCAACAKPGPTVSTQSSRAGLDPARQTLALNEAKALRAKGQRVWCVPFARNASGVDIRGNAETWWSKATGLYDRGAEPEVGAVMAFKSTGSMPMGHVAVVSQVISPREVLVDHANWHRNEVSLKMPVIDVSERNDWSAVRLASEPSSFGSVYPVNGFIYPKHNG</sequence>
<dbReference type="OrthoDB" id="7279151at2"/>
<name>A0A2G8RE79_9RHOB</name>
<dbReference type="AlphaFoldDB" id="A0A2G8RE79"/>
<reference evidence="3 4" key="1">
    <citation type="submission" date="2013-09" db="EMBL/GenBank/DDBJ databases">
        <title>Genome sequencing of Phaeobacter antarcticus sp. nov. SM1211.</title>
        <authorList>
            <person name="Zhang X.-Y."/>
            <person name="Liu C."/>
            <person name="Chen X.-L."/>
            <person name="Xie B.-B."/>
            <person name="Qin Q.-L."/>
            <person name="Rong J.-C."/>
            <person name="Zhang Y.-Z."/>
        </authorList>
    </citation>
    <scope>NUCLEOTIDE SEQUENCE [LARGE SCALE GENOMIC DNA]</scope>
    <source>
        <strain evidence="3 4">SM1211</strain>
    </source>
</reference>
<dbReference type="Gene3D" id="3.90.1720.10">
    <property type="entry name" value="endopeptidase domain like (from Nostoc punctiforme)"/>
    <property type="match status" value="1"/>
</dbReference>
<gene>
    <name evidence="3" type="ORF">P775_12375</name>
</gene>
<dbReference type="Proteomes" id="UP000231259">
    <property type="component" value="Unassembled WGS sequence"/>
</dbReference>
<dbReference type="Pfam" id="PF05257">
    <property type="entry name" value="CHAP"/>
    <property type="match status" value="1"/>
</dbReference>
<accession>A0A2G8RE79</accession>
<evidence type="ECO:0000256" key="1">
    <source>
        <dbReference type="SAM" id="SignalP"/>
    </source>
</evidence>
<comment type="caution">
    <text evidence="3">The sequence shown here is derived from an EMBL/GenBank/DDBJ whole genome shotgun (WGS) entry which is preliminary data.</text>
</comment>
<organism evidence="3 4">
    <name type="scientific">Puniceibacterium antarcticum</name>
    <dbReference type="NCBI Taxonomy" id="1206336"/>
    <lineage>
        <taxon>Bacteria</taxon>
        <taxon>Pseudomonadati</taxon>
        <taxon>Pseudomonadota</taxon>
        <taxon>Alphaproteobacteria</taxon>
        <taxon>Rhodobacterales</taxon>
        <taxon>Paracoccaceae</taxon>
        <taxon>Puniceibacterium</taxon>
    </lineage>
</organism>